<evidence type="ECO:0008006" key="3">
    <source>
        <dbReference type="Google" id="ProtNLM"/>
    </source>
</evidence>
<proteinExistence type="predicted"/>
<sequence>MKMILHIIGNKDWQNANNSGEYAPDSLNNEGFIHCSTLKQTVEIANLFFKGATDLKILCINEEKTKSKIVYEDTENFGQLFPHIYGPLNLDAIFKVVDLHADENGQFILPDELEE</sequence>
<evidence type="ECO:0000313" key="1">
    <source>
        <dbReference type="EMBL" id="ODG90185.1"/>
    </source>
</evidence>
<accession>A0ABX2ZKD8</accession>
<comment type="caution">
    <text evidence="1">The sequence shown here is derived from an EMBL/GenBank/DDBJ whole genome shotgun (WGS) entry which is preliminary data.</text>
</comment>
<evidence type="ECO:0000313" key="2">
    <source>
        <dbReference type="Proteomes" id="UP000094580"/>
    </source>
</evidence>
<dbReference type="SUPFAM" id="SSF56399">
    <property type="entry name" value="ADP-ribosylation"/>
    <property type="match status" value="1"/>
</dbReference>
<dbReference type="InterPro" id="IPR009297">
    <property type="entry name" value="DUF952"/>
</dbReference>
<dbReference type="Pfam" id="PF06108">
    <property type="entry name" value="DUF952"/>
    <property type="match status" value="1"/>
</dbReference>
<protein>
    <recommendedName>
        <fullName evidence="3">DUF952 domain-containing protein</fullName>
    </recommendedName>
</protein>
<dbReference type="PANTHER" id="PTHR34129:SF1">
    <property type="entry name" value="DUF952 DOMAIN-CONTAINING PROTEIN"/>
    <property type="match status" value="1"/>
</dbReference>
<dbReference type="PANTHER" id="PTHR34129">
    <property type="entry name" value="BLR1139 PROTEIN"/>
    <property type="match status" value="1"/>
</dbReference>
<dbReference type="Gene3D" id="3.20.170.20">
    <property type="entry name" value="Protein of unknown function DUF952"/>
    <property type="match status" value="1"/>
</dbReference>
<dbReference type="EMBL" id="MDKC01000035">
    <property type="protein sequence ID" value="ODG90185.1"/>
    <property type="molecule type" value="Genomic_DNA"/>
</dbReference>
<reference evidence="1 2" key="1">
    <citation type="submission" date="2016-07" db="EMBL/GenBank/DDBJ databases">
        <authorList>
            <person name="Townsley L."/>
            <person name="Shank E.A."/>
        </authorList>
    </citation>
    <scope>NUCLEOTIDE SEQUENCE [LARGE SCALE GENOMIC DNA]</scope>
    <source>
        <strain evidence="1 2">CH01</strain>
    </source>
</reference>
<keyword evidence="2" id="KW-1185">Reference proteome</keyword>
<organism evidence="1 2">
    <name type="scientific">Gottfriedia luciferensis</name>
    <dbReference type="NCBI Taxonomy" id="178774"/>
    <lineage>
        <taxon>Bacteria</taxon>
        <taxon>Bacillati</taxon>
        <taxon>Bacillota</taxon>
        <taxon>Bacilli</taxon>
        <taxon>Bacillales</taxon>
        <taxon>Bacillaceae</taxon>
        <taxon>Gottfriedia</taxon>
    </lineage>
</organism>
<dbReference type="Proteomes" id="UP000094580">
    <property type="component" value="Unassembled WGS sequence"/>
</dbReference>
<name>A0ABX2ZKD8_9BACI</name>
<gene>
    <name evidence="1" type="ORF">BED47_12685</name>
</gene>